<comment type="subcellular location">
    <subcellularLocation>
        <location evidence="1 11">Endoplasmic reticulum membrane</location>
        <topology evidence="1 11">Multi-pass membrane protein</topology>
    </subcellularLocation>
</comment>
<comment type="function">
    <text evidence="9 11">Required for efficient N-glycosylation. Necessary for maintaining optimal levels of dolichol-linked oligosaccharides. Hydrolyzes dolichyl pyrophosphate at a very high rate and dolichyl monophosphate at a much lower rate. Does not act on phosphatidate.</text>
</comment>
<dbReference type="FunFam" id="1.20.144.10:FF:000003">
    <property type="entry name" value="Dolichyldiphosphatase 1"/>
    <property type="match status" value="1"/>
</dbReference>
<organism evidence="13 14">
    <name type="scientific">Cephus cinctus</name>
    <name type="common">Wheat stem sawfly</name>
    <dbReference type="NCBI Taxonomy" id="211228"/>
    <lineage>
        <taxon>Eukaryota</taxon>
        <taxon>Metazoa</taxon>
        <taxon>Ecdysozoa</taxon>
        <taxon>Arthropoda</taxon>
        <taxon>Hexapoda</taxon>
        <taxon>Insecta</taxon>
        <taxon>Pterygota</taxon>
        <taxon>Neoptera</taxon>
        <taxon>Endopterygota</taxon>
        <taxon>Hymenoptera</taxon>
        <taxon>Cephoidea</taxon>
        <taxon>Cephidae</taxon>
        <taxon>Cephus</taxon>
    </lineage>
</organism>
<gene>
    <name evidence="14" type="primary">LOC107272828</name>
</gene>
<evidence type="ECO:0000256" key="11">
    <source>
        <dbReference type="RuleBase" id="RU367078"/>
    </source>
</evidence>
<dbReference type="SUPFAM" id="SSF48317">
    <property type="entry name" value="Acid phosphatase/Vanadium-dependent haloperoxidase"/>
    <property type="match status" value="1"/>
</dbReference>
<evidence type="ECO:0000313" key="13">
    <source>
        <dbReference type="Proteomes" id="UP000694920"/>
    </source>
</evidence>
<comment type="similarity">
    <text evidence="3 11">Belongs to the dolichyldiphosphatase family.</text>
</comment>
<keyword evidence="5 11" id="KW-0378">Hydrolase</keyword>
<dbReference type="GO" id="GO:0005789">
    <property type="term" value="C:endoplasmic reticulum membrane"/>
    <property type="evidence" value="ECO:0007669"/>
    <property type="project" value="UniProtKB-SubCell"/>
</dbReference>
<evidence type="ECO:0000256" key="1">
    <source>
        <dbReference type="ARBA" id="ARBA00004477"/>
    </source>
</evidence>
<evidence type="ECO:0000256" key="8">
    <source>
        <dbReference type="ARBA" id="ARBA00023136"/>
    </source>
</evidence>
<name>A0AAJ7FSD1_CEPCN</name>
<evidence type="ECO:0000256" key="5">
    <source>
        <dbReference type="ARBA" id="ARBA00022801"/>
    </source>
</evidence>
<evidence type="ECO:0000313" key="14">
    <source>
        <dbReference type="RefSeq" id="XP_015605852.1"/>
    </source>
</evidence>
<keyword evidence="13" id="KW-1185">Reference proteome</keyword>
<dbReference type="InterPro" id="IPR039667">
    <property type="entry name" value="Dolichyldiphosphatase_PAP2"/>
</dbReference>
<feature type="transmembrane region" description="Helical" evidence="11">
    <location>
        <begin position="144"/>
        <end position="166"/>
    </location>
</feature>
<dbReference type="AlphaFoldDB" id="A0AAJ7FSD1"/>
<feature type="domain" description="Phosphatidic acid phosphatase type 2/haloperoxidase" evidence="12">
    <location>
        <begin position="75"/>
        <end position="190"/>
    </location>
</feature>
<dbReference type="Gene3D" id="1.20.144.10">
    <property type="entry name" value="Phosphatidic acid phosphatase type 2/haloperoxidase"/>
    <property type="match status" value="1"/>
</dbReference>
<dbReference type="CDD" id="cd03382">
    <property type="entry name" value="PAP2_dolichyldiphosphatase"/>
    <property type="match status" value="1"/>
</dbReference>
<comment type="pathway">
    <text evidence="2 11">Protein modification; protein glycosylation.</text>
</comment>
<keyword evidence="4 11" id="KW-0812">Transmembrane</keyword>
<dbReference type="SMART" id="SM00014">
    <property type="entry name" value="acidPPc"/>
    <property type="match status" value="1"/>
</dbReference>
<dbReference type="GO" id="GO:0008610">
    <property type="term" value="P:lipid biosynthetic process"/>
    <property type="evidence" value="ECO:0007669"/>
    <property type="project" value="TreeGrafter"/>
</dbReference>
<feature type="transmembrane region" description="Helical" evidence="11">
    <location>
        <begin position="172"/>
        <end position="201"/>
    </location>
</feature>
<dbReference type="InterPro" id="IPR036938">
    <property type="entry name" value="PAP2/HPO_sf"/>
</dbReference>
<dbReference type="PANTHER" id="PTHR11247:SF1">
    <property type="entry name" value="DOLICHYLDIPHOSPHATASE 1"/>
    <property type="match status" value="1"/>
</dbReference>
<keyword evidence="6 11" id="KW-0256">Endoplasmic reticulum</keyword>
<keyword evidence="7 11" id="KW-1133">Transmembrane helix</keyword>
<dbReference type="GO" id="GO:0047874">
    <property type="term" value="F:dolichyldiphosphatase activity"/>
    <property type="evidence" value="ECO:0007669"/>
    <property type="project" value="UniProtKB-UniRule"/>
</dbReference>
<evidence type="ECO:0000256" key="4">
    <source>
        <dbReference type="ARBA" id="ARBA00022692"/>
    </source>
</evidence>
<evidence type="ECO:0000256" key="10">
    <source>
        <dbReference type="ARBA" id="ARBA00047349"/>
    </source>
</evidence>
<evidence type="ECO:0000256" key="7">
    <source>
        <dbReference type="ARBA" id="ARBA00022989"/>
    </source>
</evidence>
<feature type="transmembrane region" description="Helical" evidence="11">
    <location>
        <begin position="44"/>
        <end position="65"/>
    </location>
</feature>
<feature type="transmembrane region" description="Helical" evidence="11">
    <location>
        <begin position="112"/>
        <end position="132"/>
    </location>
</feature>
<evidence type="ECO:0000256" key="2">
    <source>
        <dbReference type="ARBA" id="ARBA00004922"/>
    </source>
</evidence>
<reference evidence="14" key="1">
    <citation type="submission" date="2025-08" db="UniProtKB">
        <authorList>
            <consortium name="RefSeq"/>
        </authorList>
    </citation>
    <scope>IDENTIFICATION</scope>
</reference>
<dbReference type="EC" id="3.6.1.43" evidence="11"/>
<evidence type="ECO:0000256" key="6">
    <source>
        <dbReference type="ARBA" id="ARBA00022824"/>
    </source>
</evidence>
<dbReference type="GO" id="GO:0006487">
    <property type="term" value="P:protein N-linked glycosylation"/>
    <property type="evidence" value="ECO:0007669"/>
    <property type="project" value="UniProtKB-UniRule"/>
</dbReference>
<dbReference type="Proteomes" id="UP000694920">
    <property type="component" value="Unplaced"/>
</dbReference>
<dbReference type="GeneID" id="107272828"/>
<accession>A0AAJ7FSD1</accession>
<proteinExistence type="inferred from homology"/>
<dbReference type="RefSeq" id="XP_015605852.1">
    <property type="nucleotide sequence ID" value="XM_015750366.2"/>
</dbReference>
<dbReference type="PANTHER" id="PTHR11247">
    <property type="entry name" value="PALMITOYL-PROTEIN THIOESTERASE/DOLICHYLDIPHOSPHATASE 1"/>
    <property type="match status" value="1"/>
</dbReference>
<evidence type="ECO:0000259" key="12">
    <source>
        <dbReference type="SMART" id="SM00014"/>
    </source>
</evidence>
<sequence>MATVEDDSFQNLKSHSMHPAEKLEWVPLSLTLVEYPHGDSVGKVLALISLTPLAIITGFVTLVLFRRDLHTITFFGGIVINEAVNLLLKHTICEARPMKRDSLYTEYGMPSTHAQTMWFFAAYVTLFICIRLHYSNNSTVSERFWRISIIAGCVILASLVTYSRVYLMYHTITQVVCGTIVGIVLGITWFIFTHLVLTPFFPMIVSWRMSEYLLLRDTTLIPNVLWFEYTNTRTEARARSRKLVSMKSQ</sequence>
<protein>
    <recommendedName>
        <fullName evidence="11">Dolichyldiphosphatase</fullName>
        <ecNumber evidence="11">3.6.1.43</ecNumber>
    </recommendedName>
</protein>
<comment type="catalytic activity">
    <reaction evidence="10 11">
        <text>a di-trans,poly-cis-dolichyl diphosphate + H2O = a di-trans,poly-cis-dolichyl phosphate + phosphate + H(+)</text>
        <dbReference type="Rhea" id="RHEA:14385"/>
        <dbReference type="Rhea" id="RHEA-COMP:19498"/>
        <dbReference type="Rhea" id="RHEA-COMP:19506"/>
        <dbReference type="ChEBI" id="CHEBI:15377"/>
        <dbReference type="ChEBI" id="CHEBI:15378"/>
        <dbReference type="ChEBI" id="CHEBI:43474"/>
        <dbReference type="ChEBI" id="CHEBI:57497"/>
        <dbReference type="ChEBI" id="CHEBI:57683"/>
        <dbReference type="EC" id="3.6.1.43"/>
    </reaction>
</comment>
<keyword evidence="8 11" id="KW-0472">Membrane</keyword>
<dbReference type="Pfam" id="PF01569">
    <property type="entry name" value="PAP2"/>
    <property type="match status" value="1"/>
</dbReference>
<dbReference type="KEGG" id="ccin:107272828"/>
<evidence type="ECO:0000256" key="3">
    <source>
        <dbReference type="ARBA" id="ARBA00005518"/>
    </source>
</evidence>
<evidence type="ECO:0000256" key="9">
    <source>
        <dbReference type="ARBA" id="ARBA00024907"/>
    </source>
</evidence>
<dbReference type="InterPro" id="IPR000326">
    <property type="entry name" value="PAP2/HPO"/>
</dbReference>